<dbReference type="Proteomes" id="UP000198310">
    <property type="component" value="Unassembled WGS sequence"/>
</dbReference>
<dbReference type="EMBL" id="FZNS01000004">
    <property type="protein sequence ID" value="SNR60544.1"/>
    <property type="molecule type" value="Genomic_DNA"/>
</dbReference>
<accession>A0A238XQB6</accession>
<proteinExistence type="predicted"/>
<name>A0A238XQB6_9BACT</name>
<dbReference type="AlphaFoldDB" id="A0A238XQB6"/>
<reference evidence="3" key="1">
    <citation type="submission" date="2017-06" db="EMBL/GenBank/DDBJ databases">
        <authorList>
            <person name="Varghese N."/>
            <person name="Submissions S."/>
        </authorList>
    </citation>
    <scope>NUCLEOTIDE SEQUENCE [LARGE SCALE GENOMIC DNA]</scope>
    <source>
        <strain evidence="3">DSM 28041</strain>
    </source>
</reference>
<organism evidence="2 3">
    <name type="scientific">Hymenobacter mucosus</name>
    <dbReference type="NCBI Taxonomy" id="1411120"/>
    <lineage>
        <taxon>Bacteria</taxon>
        <taxon>Pseudomonadati</taxon>
        <taxon>Bacteroidota</taxon>
        <taxon>Cytophagia</taxon>
        <taxon>Cytophagales</taxon>
        <taxon>Hymenobacteraceae</taxon>
        <taxon>Hymenobacter</taxon>
    </lineage>
</organism>
<keyword evidence="3" id="KW-1185">Reference proteome</keyword>
<feature type="region of interest" description="Disordered" evidence="1">
    <location>
        <begin position="1"/>
        <end position="36"/>
    </location>
</feature>
<evidence type="ECO:0000256" key="1">
    <source>
        <dbReference type="SAM" id="MobiDB-lite"/>
    </source>
</evidence>
<protein>
    <submittedName>
        <fullName evidence="2">Uncharacterized protein</fullName>
    </submittedName>
</protein>
<evidence type="ECO:0000313" key="3">
    <source>
        <dbReference type="Proteomes" id="UP000198310"/>
    </source>
</evidence>
<sequence length="36" mass="4066">MRSLNASTDAKLKGVLTPQQFKPYQTRMHAQPPPAR</sequence>
<gene>
    <name evidence="2" type="ORF">SAMN06269173_104262</name>
</gene>
<evidence type="ECO:0000313" key="2">
    <source>
        <dbReference type="EMBL" id="SNR60544.1"/>
    </source>
</evidence>